<organism evidence="1 2">
    <name type="scientific">Smallanthus sonchifolius</name>
    <dbReference type="NCBI Taxonomy" id="185202"/>
    <lineage>
        <taxon>Eukaryota</taxon>
        <taxon>Viridiplantae</taxon>
        <taxon>Streptophyta</taxon>
        <taxon>Embryophyta</taxon>
        <taxon>Tracheophyta</taxon>
        <taxon>Spermatophyta</taxon>
        <taxon>Magnoliopsida</taxon>
        <taxon>eudicotyledons</taxon>
        <taxon>Gunneridae</taxon>
        <taxon>Pentapetalae</taxon>
        <taxon>asterids</taxon>
        <taxon>campanulids</taxon>
        <taxon>Asterales</taxon>
        <taxon>Asteraceae</taxon>
        <taxon>Asteroideae</taxon>
        <taxon>Heliantheae alliance</taxon>
        <taxon>Millerieae</taxon>
        <taxon>Smallanthus</taxon>
    </lineage>
</organism>
<name>A0ACB9C8B8_9ASTR</name>
<proteinExistence type="predicted"/>
<dbReference type="Proteomes" id="UP001056120">
    <property type="component" value="Linkage Group LG21"/>
</dbReference>
<comment type="caution">
    <text evidence="1">The sequence shown here is derived from an EMBL/GenBank/DDBJ whole genome shotgun (WGS) entry which is preliminary data.</text>
</comment>
<accession>A0ACB9C8B8</accession>
<evidence type="ECO:0000313" key="1">
    <source>
        <dbReference type="EMBL" id="KAI3730522.1"/>
    </source>
</evidence>
<reference evidence="2" key="1">
    <citation type="journal article" date="2022" name="Mol. Ecol. Resour.">
        <title>The genomes of chicory, endive, great burdock and yacon provide insights into Asteraceae palaeo-polyploidization history and plant inulin production.</title>
        <authorList>
            <person name="Fan W."/>
            <person name="Wang S."/>
            <person name="Wang H."/>
            <person name="Wang A."/>
            <person name="Jiang F."/>
            <person name="Liu H."/>
            <person name="Zhao H."/>
            <person name="Xu D."/>
            <person name="Zhang Y."/>
        </authorList>
    </citation>
    <scope>NUCLEOTIDE SEQUENCE [LARGE SCALE GENOMIC DNA]</scope>
    <source>
        <strain evidence="2">cv. Yunnan</strain>
    </source>
</reference>
<protein>
    <submittedName>
        <fullName evidence="1">Uncharacterized protein</fullName>
    </submittedName>
</protein>
<keyword evidence="2" id="KW-1185">Reference proteome</keyword>
<evidence type="ECO:0000313" key="2">
    <source>
        <dbReference type="Proteomes" id="UP001056120"/>
    </source>
</evidence>
<sequence>MAENGHWQPLLRHFLEGNEEMKMEMGSYLGEIFLGDDDEIKGYVLETVSPVLIQMVFHGNSLARNVAFKALKQISSHPENGKFLVRSGIASNMFNEMLKRTIYNKPMNSKAEAAAILANILESGSVQLNDLQTDHKMSLDYIIYNMIKKGPELNTR</sequence>
<gene>
    <name evidence="1" type="ORF">L1987_61692</name>
</gene>
<reference evidence="1 2" key="2">
    <citation type="journal article" date="2022" name="Mol. Ecol. Resour.">
        <title>The genomes of chicory, endive, great burdock and yacon provide insights into Asteraceae paleo-polyploidization history and plant inulin production.</title>
        <authorList>
            <person name="Fan W."/>
            <person name="Wang S."/>
            <person name="Wang H."/>
            <person name="Wang A."/>
            <person name="Jiang F."/>
            <person name="Liu H."/>
            <person name="Zhao H."/>
            <person name="Xu D."/>
            <person name="Zhang Y."/>
        </authorList>
    </citation>
    <scope>NUCLEOTIDE SEQUENCE [LARGE SCALE GENOMIC DNA]</scope>
    <source>
        <strain evidence="2">cv. Yunnan</strain>
        <tissue evidence="1">Leaves</tissue>
    </source>
</reference>
<dbReference type="EMBL" id="CM042038">
    <property type="protein sequence ID" value="KAI3730522.1"/>
    <property type="molecule type" value="Genomic_DNA"/>
</dbReference>